<dbReference type="Gene3D" id="2.60.120.10">
    <property type="entry name" value="Jelly Rolls"/>
    <property type="match status" value="1"/>
</dbReference>
<dbReference type="Proteomes" id="UP000228568">
    <property type="component" value="Unassembled WGS sequence"/>
</dbReference>
<accession>A0A2M7V8S5</accession>
<name>A0A2M7V8S5_9BACT</name>
<dbReference type="AlphaFoldDB" id="A0A2M7V8S5"/>
<dbReference type="EMBL" id="PFPK01000018">
    <property type="protein sequence ID" value="PIZ95195.1"/>
    <property type="molecule type" value="Genomic_DNA"/>
</dbReference>
<comment type="caution">
    <text evidence="1">The sequence shown here is derived from an EMBL/GenBank/DDBJ whole genome shotgun (WGS) entry which is preliminary data.</text>
</comment>
<organism evidence="1 2">
    <name type="scientific">Candidatus Magasanikbacteria bacterium CG_4_10_14_0_2_um_filter_37_12</name>
    <dbReference type="NCBI Taxonomy" id="1974637"/>
    <lineage>
        <taxon>Bacteria</taxon>
        <taxon>Candidatus Magasanikiibacteriota</taxon>
    </lineage>
</organism>
<dbReference type="InterPro" id="IPR014710">
    <property type="entry name" value="RmlC-like_jellyroll"/>
</dbReference>
<reference evidence="2" key="1">
    <citation type="submission" date="2017-09" db="EMBL/GenBank/DDBJ databases">
        <title>Depth-based differentiation of microbial function through sediment-hosted aquifers and enrichment of novel symbionts in the deep terrestrial subsurface.</title>
        <authorList>
            <person name="Probst A.J."/>
            <person name="Ladd B."/>
            <person name="Jarett J.K."/>
            <person name="Geller-Mcgrath D.E."/>
            <person name="Sieber C.M.K."/>
            <person name="Emerson J.B."/>
            <person name="Anantharaman K."/>
            <person name="Thomas B.C."/>
            <person name="Malmstrom R."/>
            <person name="Stieglmeier M."/>
            <person name="Klingl A."/>
            <person name="Woyke T."/>
            <person name="Ryan C.M."/>
            <person name="Banfield J.F."/>
        </authorList>
    </citation>
    <scope>NUCLEOTIDE SEQUENCE [LARGE SCALE GENOMIC DNA]</scope>
</reference>
<evidence type="ECO:0000313" key="1">
    <source>
        <dbReference type="EMBL" id="PIZ95195.1"/>
    </source>
</evidence>
<dbReference type="InterPro" id="IPR011051">
    <property type="entry name" value="RmlC_Cupin_sf"/>
</dbReference>
<proteinExistence type="predicted"/>
<dbReference type="SUPFAM" id="SSF51182">
    <property type="entry name" value="RmlC-like cupins"/>
    <property type="match status" value="1"/>
</dbReference>
<sequence>MLIMNEQIPIQKIPKPWGHEIWFAHQAQYCGKILHIKKGHQYSLQYHEKKIETQYLMSGKIKFLLGPSADALEEVILNPGDKLDIYPGMVHRAHGLEDSDIFEVSTNDLDDVVKISDDYGRSGKGNNFELDEKLAQTY</sequence>
<gene>
    <name evidence="1" type="ORF">COX81_01465</name>
</gene>
<protein>
    <submittedName>
        <fullName evidence="1">Cupin</fullName>
    </submittedName>
</protein>
<evidence type="ECO:0000313" key="2">
    <source>
        <dbReference type="Proteomes" id="UP000228568"/>
    </source>
</evidence>